<feature type="region of interest" description="Disordered" evidence="2">
    <location>
        <begin position="827"/>
        <end position="853"/>
    </location>
</feature>
<dbReference type="Pfam" id="PF00022">
    <property type="entry name" value="Actin"/>
    <property type="match status" value="1"/>
</dbReference>
<feature type="compositionally biased region" description="Low complexity" evidence="2">
    <location>
        <begin position="827"/>
        <end position="850"/>
    </location>
</feature>
<feature type="region of interest" description="Disordered" evidence="2">
    <location>
        <begin position="154"/>
        <end position="198"/>
    </location>
</feature>
<dbReference type="Gene3D" id="3.90.640.10">
    <property type="entry name" value="Actin, Chain A, domain 4"/>
    <property type="match status" value="1"/>
</dbReference>
<dbReference type="SMART" id="SM00268">
    <property type="entry name" value="ACTIN"/>
    <property type="match status" value="1"/>
</dbReference>
<dbReference type="AlphaFoldDB" id="A0A9W8BCC6"/>
<reference evidence="3" key="1">
    <citation type="submission" date="2022-07" db="EMBL/GenBank/DDBJ databases">
        <title>Phylogenomic reconstructions and comparative analyses of Kickxellomycotina fungi.</title>
        <authorList>
            <person name="Reynolds N.K."/>
            <person name="Stajich J.E."/>
            <person name="Barry K."/>
            <person name="Grigoriev I.V."/>
            <person name="Crous P."/>
            <person name="Smith M.E."/>
        </authorList>
    </citation>
    <scope>NUCLEOTIDE SEQUENCE</scope>
    <source>
        <strain evidence="3">IMI 214461</strain>
    </source>
</reference>
<evidence type="ECO:0000256" key="1">
    <source>
        <dbReference type="RuleBase" id="RU000487"/>
    </source>
</evidence>
<feature type="compositionally biased region" description="Basic residues" evidence="2">
    <location>
        <begin position="1"/>
        <end position="11"/>
    </location>
</feature>
<dbReference type="CDD" id="cd10206">
    <property type="entry name" value="ASKHA_NBD_Arp8-like"/>
    <property type="match status" value="1"/>
</dbReference>
<dbReference type="InterPro" id="IPR043129">
    <property type="entry name" value="ATPase_NBD"/>
</dbReference>
<dbReference type="OrthoDB" id="5572108at2759"/>
<dbReference type="InterPro" id="IPR004000">
    <property type="entry name" value="Actin"/>
</dbReference>
<dbReference type="Proteomes" id="UP001150907">
    <property type="component" value="Unassembled WGS sequence"/>
</dbReference>
<accession>A0A9W8BCC6</accession>
<proteinExistence type="inferred from homology"/>
<name>A0A9W8BCC6_9FUNG</name>
<dbReference type="Gene3D" id="3.30.420.40">
    <property type="match status" value="3"/>
</dbReference>
<dbReference type="SUPFAM" id="SSF53067">
    <property type="entry name" value="Actin-like ATPase domain"/>
    <property type="match status" value="2"/>
</dbReference>
<feature type="region of interest" description="Disordered" evidence="2">
    <location>
        <begin position="1"/>
        <end position="139"/>
    </location>
</feature>
<sequence>MSAINSKRKKYSWLPESNPSAVSGEPNSAQSGASSTKSDGKSKKSRQPRQLTRVANMQRKKEREAATAAAAAGDGTPLEGLEIMSAETDTQASEPLTDGTPISAGVESEYVPVDQSPGVVATPQTETPKARRKHRKDSVDELVRSRLINSLNLQQDQQQQQNNEGMSAESLLAKPAASISATSRSRKHTESSPSVAVMSSITASVRDALVSERSHATSHHASPSQAQPNVTSAANTSTQLHQRPGPHVARQPHLFSYNGDASGNSTPGKHGAAMPSNLHLGSVKSSYSFPTYAALSTRNVGSTLKRGDHGVGHPMEYSNRGLKVTTGENVIVVHAGSRWLRIGRASDVVPKEVPHAIARRFRASPAQRQNGPGSAHASGVVSDAGAMEVDASGTAPNTLCSLDGMEIDQADASSSGAVVGPEAAQNGSKSNGAASESSDSDADELGAAESGQASTVDRTLGMLRDALKQHQRHSKRKVPPNAYSQVLTYNKQSRPETIQDHNDPFKIEWIMPSEIADSYVVGEKVLRLADSDTFIVRYPIRNGCFNVEDYASIEEVLGDIEAIWTKAITDELGIPRRELATYGVVLVIPDLFSRVEVSMLAEMLLRHIGFHYLLVQQSSSLVTFGAGFSSACVVDVGAQKTSIACVEDGLCCQESRVNIMYGGDDITRFLHSLFMRSNFPYHEVSLGHSYDWNMINELRERHCTMNLSDVNIRLHNFFVRQPHKKHTQKYSFKTYDETYQAPFCLFYPEIVESYYSLPDYLRTFANVIAADTFADPRPITSSTGLLTPTQFGILPTRAVEEVGLAASVVGLRGDEESDEPLLQATTDLPATAPATVPATEAGTPGPARGPSAALPDQSGTFRISEALPAAESTAGAVSRTSPPTPVGQPIVSYEPDPQAQFSRMPLDLAITHSIVHAGSTDRVKKLYSSIVVVGGGVSFLPGFDELLASRLMYVRPDYLKGVVERADIVSAPRDLDPRVLAWKGGAVLSRLECAKDMWISSQEWADFGSRLLRDRVLFQW</sequence>
<keyword evidence="4" id="KW-1185">Reference proteome</keyword>
<evidence type="ECO:0000313" key="3">
    <source>
        <dbReference type="EMBL" id="KAJ2002529.1"/>
    </source>
</evidence>
<dbReference type="PANTHER" id="PTHR11937">
    <property type="entry name" value="ACTIN"/>
    <property type="match status" value="1"/>
</dbReference>
<protein>
    <submittedName>
        <fullName evidence="3">Actin-like protein arp8</fullName>
    </submittedName>
</protein>
<feature type="compositionally biased region" description="Polar residues" evidence="2">
    <location>
        <begin position="219"/>
        <end position="241"/>
    </location>
</feature>
<gene>
    <name evidence="3" type="primary">ARP8</name>
    <name evidence="3" type="ORF">H4R26_003559</name>
</gene>
<organism evidence="3 4">
    <name type="scientific">Coemansia thaxteri</name>
    <dbReference type="NCBI Taxonomy" id="2663907"/>
    <lineage>
        <taxon>Eukaryota</taxon>
        <taxon>Fungi</taxon>
        <taxon>Fungi incertae sedis</taxon>
        <taxon>Zoopagomycota</taxon>
        <taxon>Kickxellomycotina</taxon>
        <taxon>Kickxellomycetes</taxon>
        <taxon>Kickxellales</taxon>
        <taxon>Kickxellaceae</taxon>
        <taxon>Coemansia</taxon>
    </lineage>
</organism>
<evidence type="ECO:0000256" key="2">
    <source>
        <dbReference type="SAM" id="MobiDB-lite"/>
    </source>
</evidence>
<evidence type="ECO:0000313" key="4">
    <source>
        <dbReference type="Proteomes" id="UP001150907"/>
    </source>
</evidence>
<comment type="caution">
    <text evidence="3">The sequence shown here is derived from an EMBL/GenBank/DDBJ whole genome shotgun (WGS) entry which is preliminary data.</text>
</comment>
<feature type="compositionally biased region" description="Polar residues" evidence="2">
    <location>
        <begin position="15"/>
        <end position="30"/>
    </location>
</feature>
<feature type="region of interest" description="Disordered" evidence="2">
    <location>
        <begin position="411"/>
        <end position="458"/>
    </location>
</feature>
<feature type="region of interest" description="Disordered" evidence="2">
    <location>
        <begin position="361"/>
        <end position="380"/>
    </location>
</feature>
<feature type="compositionally biased region" description="Low complexity" evidence="2">
    <location>
        <begin position="427"/>
        <end position="437"/>
    </location>
</feature>
<dbReference type="EMBL" id="JANBQF010000293">
    <property type="protein sequence ID" value="KAJ2002529.1"/>
    <property type="molecule type" value="Genomic_DNA"/>
</dbReference>
<comment type="similarity">
    <text evidence="1">Belongs to the actin family.</text>
</comment>
<feature type="region of interest" description="Disordered" evidence="2">
    <location>
        <begin position="210"/>
        <end position="277"/>
    </location>
</feature>